<keyword evidence="4" id="KW-1185">Reference proteome</keyword>
<dbReference type="GeneID" id="22894361"/>
<reference evidence="3 4" key="1">
    <citation type="journal article" date="2011" name="PLoS Pathog.">
        <title>Genomic and proteomic analyses of the fungus Arthrobotrys oligospora provide insights into nematode-trap formation.</title>
        <authorList>
            <person name="Yang J."/>
            <person name="Wang L."/>
            <person name="Ji X."/>
            <person name="Feng Y."/>
            <person name="Li X."/>
            <person name="Zou C."/>
            <person name="Xu J."/>
            <person name="Ren Y."/>
            <person name="Mi Q."/>
            <person name="Wu J."/>
            <person name="Liu S."/>
            <person name="Liu Y."/>
            <person name="Huang X."/>
            <person name="Wang H."/>
            <person name="Niu X."/>
            <person name="Li J."/>
            <person name="Liang L."/>
            <person name="Luo Y."/>
            <person name="Ji K."/>
            <person name="Zhou W."/>
            <person name="Yu Z."/>
            <person name="Li G."/>
            <person name="Liu Y."/>
            <person name="Li L."/>
            <person name="Qiao M."/>
            <person name="Feng L."/>
            <person name="Zhang K.-Q."/>
        </authorList>
    </citation>
    <scope>NUCLEOTIDE SEQUENCE [LARGE SCALE GENOMIC DNA]</scope>
    <source>
        <strain evidence="4">ATCC 24927 / CBS 115.81 / DSM 1491</strain>
    </source>
</reference>
<accession>G1XG36</accession>
<sequence length="497" mass="56106">MAAFTLGTFIRLAQPHDSASSSIEAALSVPEGVWAFQYDITNSFVSASWTPSNKLKKPKPKNSRYRLRLWSGSEPQNMELNGMEQTVEFELNNPPREQPIERITLDICFWFGIERVGDGSGSSNSNSQIWSDLIQELENTTRIYTYLNTLSVRWKPVVDRFQKANQSIKDVDQKTIAQGRRAEWIWREMRGLQTGIEELRRIISTGEPFAQNDYIESTNANGDASEDLKLEKEMLEEEKTNLQRDIKKLKKKIATNDVDITELSETVYRLQCENDILKGEGTAEGTGEGTGEDAIAIALDEIKSQENEYQGISFLGLGTRQGISQRIVQKERPRENRMKHRAKSRDRAPAFGRKNRDKAVDSSPSTRKPISTTAFRSRPARIQEYQPARRFSDDRIPTASQESPRLSRNTGATFLDAGLRAAPTSLNARGATQYEAPTAPKNKRLPKHPEGIPIAPPDLVAFAEFLVKNPGPKQPDPYVYRRDRRGGRGPSGWDTYV</sequence>
<feature type="compositionally biased region" description="Polar residues" evidence="2">
    <location>
        <begin position="398"/>
        <end position="410"/>
    </location>
</feature>
<organism evidence="3 4">
    <name type="scientific">Arthrobotrys oligospora (strain ATCC 24927 / CBS 115.81 / DSM 1491)</name>
    <name type="common">Nematode-trapping fungus</name>
    <name type="synonym">Didymozoophaga oligospora</name>
    <dbReference type="NCBI Taxonomy" id="756982"/>
    <lineage>
        <taxon>Eukaryota</taxon>
        <taxon>Fungi</taxon>
        <taxon>Dikarya</taxon>
        <taxon>Ascomycota</taxon>
        <taxon>Pezizomycotina</taxon>
        <taxon>Orbiliomycetes</taxon>
        <taxon>Orbiliales</taxon>
        <taxon>Orbiliaceae</taxon>
        <taxon>Orbilia</taxon>
        <taxon>Orbilia oligospora</taxon>
    </lineage>
</organism>
<dbReference type="Proteomes" id="UP000008784">
    <property type="component" value="Unassembled WGS sequence"/>
</dbReference>
<feature type="compositionally biased region" description="Polar residues" evidence="2">
    <location>
        <begin position="362"/>
        <end position="375"/>
    </location>
</feature>
<keyword evidence="1" id="KW-0175">Coiled coil</keyword>
<name>G1XG36_ARTOA</name>
<comment type="caution">
    <text evidence="3">The sequence shown here is derived from an EMBL/GenBank/DDBJ whole genome shotgun (WGS) entry which is preliminary data.</text>
</comment>
<dbReference type="AlphaFoldDB" id="G1XG36"/>
<proteinExistence type="predicted"/>
<evidence type="ECO:0000313" key="3">
    <source>
        <dbReference type="EMBL" id="EGX48002.1"/>
    </source>
</evidence>
<evidence type="ECO:0000256" key="1">
    <source>
        <dbReference type="SAM" id="Coils"/>
    </source>
</evidence>
<gene>
    <name evidence="3" type="ORF">AOL_s00081g329</name>
</gene>
<dbReference type="RefSeq" id="XP_011123448.1">
    <property type="nucleotide sequence ID" value="XM_011125146.1"/>
</dbReference>
<dbReference type="HOGENOM" id="CLU_548548_0_0_1"/>
<feature type="region of interest" description="Disordered" evidence="2">
    <location>
        <begin position="325"/>
        <end position="410"/>
    </location>
</feature>
<protein>
    <submittedName>
        <fullName evidence="3">Uncharacterized protein</fullName>
    </submittedName>
</protein>
<evidence type="ECO:0000256" key="2">
    <source>
        <dbReference type="SAM" id="MobiDB-lite"/>
    </source>
</evidence>
<dbReference type="EMBL" id="ADOT01000147">
    <property type="protein sequence ID" value="EGX48002.1"/>
    <property type="molecule type" value="Genomic_DNA"/>
</dbReference>
<feature type="region of interest" description="Disordered" evidence="2">
    <location>
        <begin position="471"/>
        <end position="497"/>
    </location>
</feature>
<dbReference type="InParanoid" id="G1XG36"/>
<evidence type="ECO:0000313" key="4">
    <source>
        <dbReference type="Proteomes" id="UP000008784"/>
    </source>
</evidence>
<feature type="coiled-coil region" evidence="1">
    <location>
        <begin position="225"/>
        <end position="252"/>
    </location>
</feature>
<dbReference type="OrthoDB" id="5399625at2759"/>